<keyword evidence="4 7" id="KW-1133">Transmembrane helix</keyword>
<feature type="transmembrane region" description="Helical" evidence="7">
    <location>
        <begin position="100"/>
        <end position="125"/>
    </location>
</feature>
<keyword evidence="10" id="KW-1185">Reference proteome</keyword>
<name>A0A847S834_9BACT</name>
<feature type="transmembrane region" description="Helical" evidence="7">
    <location>
        <begin position="206"/>
        <end position="225"/>
    </location>
</feature>
<evidence type="ECO:0000256" key="2">
    <source>
        <dbReference type="ARBA" id="ARBA00022448"/>
    </source>
</evidence>
<comment type="caution">
    <text evidence="9">The sequence shown here is derived from an EMBL/GenBank/DDBJ whole genome shotgun (WGS) entry which is preliminary data.</text>
</comment>
<dbReference type="InterPro" id="IPR050794">
    <property type="entry name" value="CPA2_transporter"/>
</dbReference>
<feature type="transmembrane region" description="Helical" evidence="7">
    <location>
        <begin position="290"/>
        <end position="308"/>
    </location>
</feature>
<evidence type="ECO:0000256" key="6">
    <source>
        <dbReference type="ARBA" id="ARBA00023136"/>
    </source>
</evidence>
<keyword evidence="6 7" id="KW-0472">Membrane</keyword>
<dbReference type="InterPro" id="IPR006153">
    <property type="entry name" value="Cation/H_exchanger_TM"/>
</dbReference>
<dbReference type="InterPro" id="IPR038770">
    <property type="entry name" value="Na+/solute_symporter_sf"/>
</dbReference>
<feature type="transmembrane region" description="Helical" evidence="7">
    <location>
        <begin position="237"/>
        <end position="256"/>
    </location>
</feature>
<dbReference type="EMBL" id="JABAIA010000005">
    <property type="protein sequence ID" value="NLR69208.1"/>
    <property type="molecule type" value="Genomic_DNA"/>
</dbReference>
<feature type="transmembrane region" description="Helical" evidence="7">
    <location>
        <begin position="385"/>
        <end position="406"/>
    </location>
</feature>
<dbReference type="Pfam" id="PF00999">
    <property type="entry name" value="Na_H_Exchanger"/>
    <property type="match status" value="1"/>
</dbReference>
<dbReference type="GO" id="GO:0016020">
    <property type="term" value="C:membrane"/>
    <property type="evidence" value="ECO:0007669"/>
    <property type="project" value="UniProtKB-SubCell"/>
</dbReference>
<evidence type="ECO:0000313" key="9">
    <source>
        <dbReference type="EMBL" id="NLR69208.1"/>
    </source>
</evidence>
<keyword evidence="5" id="KW-0406">Ion transport</keyword>
<feature type="transmembrane region" description="Helical" evidence="7">
    <location>
        <begin position="320"/>
        <end position="338"/>
    </location>
</feature>
<evidence type="ECO:0000256" key="1">
    <source>
        <dbReference type="ARBA" id="ARBA00004141"/>
    </source>
</evidence>
<feature type="transmembrane region" description="Helical" evidence="7">
    <location>
        <begin position="137"/>
        <end position="159"/>
    </location>
</feature>
<gene>
    <name evidence="9" type="ORF">HGH92_33230</name>
</gene>
<evidence type="ECO:0000313" key="10">
    <source>
        <dbReference type="Proteomes" id="UP000570474"/>
    </source>
</evidence>
<dbReference type="GO" id="GO:1902600">
    <property type="term" value="P:proton transmembrane transport"/>
    <property type="evidence" value="ECO:0007669"/>
    <property type="project" value="InterPro"/>
</dbReference>
<dbReference type="Proteomes" id="UP000570474">
    <property type="component" value="Unassembled WGS sequence"/>
</dbReference>
<dbReference type="PANTHER" id="PTHR32468:SF0">
    <property type="entry name" value="K(+)_H(+) ANTIPORTER 1"/>
    <property type="match status" value="1"/>
</dbReference>
<evidence type="ECO:0000256" key="3">
    <source>
        <dbReference type="ARBA" id="ARBA00022692"/>
    </source>
</evidence>
<feature type="transmembrane region" description="Helical" evidence="7">
    <location>
        <begin position="171"/>
        <end position="194"/>
    </location>
</feature>
<proteinExistence type="predicted"/>
<dbReference type="PANTHER" id="PTHR32468">
    <property type="entry name" value="CATION/H + ANTIPORTER"/>
    <property type="match status" value="1"/>
</dbReference>
<feature type="transmembrane region" description="Helical" evidence="7">
    <location>
        <begin position="67"/>
        <end position="88"/>
    </location>
</feature>
<evidence type="ECO:0000259" key="8">
    <source>
        <dbReference type="Pfam" id="PF00999"/>
    </source>
</evidence>
<comment type="subcellular location">
    <subcellularLocation>
        <location evidence="1">Membrane</location>
        <topology evidence="1">Multi-pass membrane protein</topology>
    </subcellularLocation>
</comment>
<dbReference type="RefSeq" id="WP_168875170.1">
    <property type="nucleotide sequence ID" value="NZ_JABAIA010000005.1"/>
</dbReference>
<keyword evidence="3 7" id="KW-0812">Transmembrane</keyword>
<evidence type="ECO:0000256" key="4">
    <source>
        <dbReference type="ARBA" id="ARBA00022989"/>
    </source>
</evidence>
<dbReference type="GO" id="GO:0015297">
    <property type="term" value="F:antiporter activity"/>
    <property type="evidence" value="ECO:0007669"/>
    <property type="project" value="InterPro"/>
</dbReference>
<evidence type="ECO:0000256" key="5">
    <source>
        <dbReference type="ARBA" id="ARBA00023065"/>
    </source>
</evidence>
<protein>
    <submittedName>
        <fullName evidence="9">Transporter</fullName>
    </submittedName>
</protein>
<sequence length="428" mass="46607">MNNLDLFLAVLTAIIVIMIVSQVCGKLITYIGQPRVVGEMVAGVLLGPTFFGYFAPEISDRIFRVEVMPSLFILSNLGLSVYMFLVGAEIDFKLFNRKTFLDAGWLSFSSLMMPFVLGVLTAFWFSDGLKQPAVPMASYILFMGTTLAITAFPMLARLLQEKKMINSRIGVLSLLSACIQDVVSWLLLAFVTAISMNKGYGEGLKTLAGTGVFVAVVFLVVKPLLKSLGMKVEKRGFMEQFEFGIILLLLLAAALITDYLGVYSVFGGFILGLAIPRSCPTMEKELRNKLKDMAVVLLLPIFFAFSGLKTNLLVLKNASILLPCLAIIGFAFIGKYVSCTLTMKLKGASWRDASSIGSLLNARGLMDLLVANIGLSYNIITPDLFSIIVLVAVTTTFAALPLYNLSVGKKNKKRERVAGEVGDLTLSS</sequence>
<feature type="transmembrane region" description="Helical" evidence="7">
    <location>
        <begin position="6"/>
        <end position="24"/>
    </location>
</feature>
<evidence type="ECO:0000256" key="7">
    <source>
        <dbReference type="SAM" id="Phobius"/>
    </source>
</evidence>
<accession>A0A847S834</accession>
<reference evidence="9 10" key="1">
    <citation type="submission" date="2020-04" db="EMBL/GenBank/DDBJ databases">
        <authorList>
            <person name="Yin C."/>
        </authorList>
    </citation>
    <scope>NUCLEOTIDE SEQUENCE [LARGE SCALE GENOMIC DNA]</scope>
    <source>
        <strain evidence="9 10">Ae27</strain>
    </source>
</reference>
<feature type="domain" description="Cation/H+ exchanger transmembrane" evidence="8">
    <location>
        <begin position="23"/>
        <end position="397"/>
    </location>
</feature>
<keyword evidence="2" id="KW-0813">Transport</keyword>
<feature type="transmembrane region" description="Helical" evidence="7">
    <location>
        <begin position="36"/>
        <end position="55"/>
    </location>
</feature>
<organism evidence="9 10">
    <name type="scientific">Chitinophaga varians</name>
    <dbReference type="NCBI Taxonomy" id="2202339"/>
    <lineage>
        <taxon>Bacteria</taxon>
        <taxon>Pseudomonadati</taxon>
        <taxon>Bacteroidota</taxon>
        <taxon>Chitinophagia</taxon>
        <taxon>Chitinophagales</taxon>
        <taxon>Chitinophagaceae</taxon>
        <taxon>Chitinophaga</taxon>
    </lineage>
</organism>
<dbReference type="AlphaFoldDB" id="A0A847S834"/>
<dbReference type="Gene3D" id="1.20.1530.20">
    <property type="match status" value="1"/>
</dbReference>